<gene>
    <name evidence="3" type="ORF">HYH03_010008</name>
</gene>
<dbReference type="Pfam" id="PF01323">
    <property type="entry name" value="DSBA"/>
    <property type="match status" value="1"/>
</dbReference>
<dbReference type="InterPro" id="IPR036249">
    <property type="entry name" value="Thioredoxin-like_sf"/>
</dbReference>
<dbReference type="Gene3D" id="3.40.30.10">
    <property type="entry name" value="Glutaredoxin"/>
    <property type="match status" value="1"/>
</dbReference>
<feature type="region of interest" description="Disordered" evidence="1">
    <location>
        <begin position="1"/>
        <end position="20"/>
    </location>
</feature>
<dbReference type="AlphaFoldDB" id="A0A836BX40"/>
<dbReference type="InterPro" id="IPR001853">
    <property type="entry name" value="DSBA-like_thioredoxin_dom"/>
</dbReference>
<keyword evidence="4" id="KW-1185">Reference proteome</keyword>
<proteinExistence type="predicted"/>
<dbReference type="GO" id="GO:0016491">
    <property type="term" value="F:oxidoreductase activity"/>
    <property type="evidence" value="ECO:0007669"/>
    <property type="project" value="InterPro"/>
</dbReference>
<evidence type="ECO:0000313" key="4">
    <source>
        <dbReference type="Proteomes" id="UP000612055"/>
    </source>
</evidence>
<evidence type="ECO:0000259" key="2">
    <source>
        <dbReference type="Pfam" id="PF01323"/>
    </source>
</evidence>
<accession>A0A836BX40</accession>
<evidence type="ECO:0000313" key="3">
    <source>
        <dbReference type="EMBL" id="KAG2491637.1"/>
    </source>
</evidence>
<sequence length="279" mass="29915">MLAKLQGSAKAAPGGVARGGAPSTLPTVNVNVFSDPACPWCHIGAKRLQRAVRQYKRRYGVAAPLKLHWNPLLVDNDVSPLGESVETYALRRYGEVAADKWRSRLIRSGLPEGAAFADWKTVPNSILAHELVALASDMGLAEQANELLFLRTYEQGGNISLLGELLDIGEALGMERSQLRKELTRGESGPLRASVLERDMAAKQRLRIQAVPHFIISAGPANRTKYALNGAHQTSDLLGAMERVTLEETRAAAAAARAPYGGLLANVPQGSQAHTLAAA</sequence>
<name>A0A836BX40_9CHLO</name>
<reference evidence="3" key="1">
    <citation type="journal article" date="2020" name="bioRxiv">
        <title>Comparative genomics of Chlamydomonas.</title>
        <authorList>
            <person name="Craig R.J."/>
            <person name="Hasan A.R."/>
            <person name="Ness R.W."/>
            <person name="Keightley P.D."/>
        </authorList>
    </citation>
    <scope>NUCLEOTIDE SEQUENCE</scope>
    <source>
        <strain evidence="3">CCAP 11/70</strain>
    </source>
</reference>
<organism evidence="3 4">
    <name type="scientific">Edaphochlamys debaryana</name>
    <dbReference type="NCBI Taxonomy" id="47281"/>
    <lineage>
        <taxon>Eukaryota</taxon>
        <taxon>Viridiplantae</taxon>
        <taxon>Chlorophyta</taxon>
        <taxon>core chlorophytes</taxon>
        <taxon>Chlorophyceae</taxon>
        <taxon>CS clade</taxon>
        <taxon>Chlamydomonadales</taxon>
        <taxon>Chlamydomonadales incertae sedis</taxon>
        <taxon>Edaphochlamys</taxon>
    </lineage>
</organism>
<dbReference type="OrthoDB" id="1930760at2759"/>
<feature type="domain" description="DSBA-like thioredoxin" evidence="2">
    <location>
        <begin position="30"/>
        <end position="238"/>
    </location>
</feature>
<comment type="caution">
    <text evidence="3">The sequence shown here is derived from an EMBL/GenBank/DDBJ whole genome shotgun (WGS) entry which is preliminary data.</text>
</comment>
<dbReference type="EMBL" id="JAEHOE010000051">
    <property type="protein sequence ID" value="KAG2491637.1"/>
    <property type="molecule type" value="Genomic_DNA"/>
</dbReference>
<dbReference type="PANTHER" id="PTHR13887:SF46">
    <property type="entry name" value="DSBA-LIKE THIOREDOXIN DOMAIN-CONTAINING PROTEIN"/>
    <property type="match status" value="1"/>
</dbReference>
<feature type="compositionally biased region" description="Low complexity" evidence="1">
    <location>
        <begin position="9"/>
        <end position="20"/>
    </location>
</feature>
<dbReference type="Proteomes" id="UP000612055">
    <property type="component" value="Unassembled WGS sequence"/>
</dbReference>
<dbReference type="SUPFAM" id="SSF52833">
    <property type="entry name" value="Thioredoxin-like"/>
    <property type="match status" value="1"/>
</dbReference>
<dbReference type="PANTHER" id="PTHR13887">
    <property type="entry name" value="GLUTATHIONE S-TRANSFERASE KAPPA"/>
    <property type="match status" value="1"/>
</dbReference>
<protein>
    <recommendedName>
        <fullName evidence="2">DSBA-like thioredoxin domain-containing protein</fullName>
    </recommendedName>
</protein>
<evidence type="ECO:0000256" key="1">
    <source>
        <dbReference type="SAM" id="MobiDB-lite"/>
    </source>
</evidence>